<dbReference type="AlphaFoldDB" id="A0A6G1E1V1"/>
<evidence type="ECO:0008006" key="5">
    <source>
        <dbReference type="Google" id="ProtNLM"/>
    </source>
</evidence>
<dbReference type="EMBL" id="SPHZ02000005">
    <property type="protein sequence ID" value="KAF0918749.1"/>
    <property type="molecule type" value="Genomic_DNA"/>
</dbReference>
<dbReference type="InterPro" id="IPR043136">
    <property type="entry name" value="B30.2/SPRY_sf"/>
</dbReference>
<evidence type="ECO:0000313" key="4">
    <source>
        <dbReference type="Proteomes" id="UP000479710"/>
    </source>
</evidence>
<evidence type="ECO:0000313" key="3">
    <source>
        <dbReference type="EMBL" id="KAF0918749.1"/>
    </source>
</evidence>
<organism evidence="3 4">
    <name type="scientific">Oryza meyeriana var. granulata</name>
    <dbReference type="NCBI Taxonomy" id="110450"/>
    <lineage>
        <taxon>Eukaryota</taxon>
        <taxon>Viridiplantae</taxon>
        <taxon>Streptophyta</taxon>
        <taxon>Embryophyta</taxon>
        <taxon>Tracheophyta</taxon>
        <taxon>Spermatophyta</taxon>
        <taxon>Magnoliopsida</taxon>
        <taxon>Liliopsida</taxon>
        <taxon>Poales</taxon>
        <taxon>Poaceae</taxon>
        <taxon>BOP clade</taxon>
        <taxon>Oryzoideae</taxon>
        <taxon>Oryzeae</taxon>
        <taxon>Oryzinae</taxon>
        <taxon>Oryza</taxon>
        <taxon>Oryza meyeriana</taxon>
    </lineage>
</organism>
<feature type="region of interest" description="Disordered" evidence="1">
    <location>
        <begin position="190"/>
        <end position="210"/>
    </location>
</feature>
<proteinExistence type="predicted"/>
<dbReference type="OrthoDB" id="258495at2759"/>
<feature type="chain" id="PRO_5026126979" description="SPRY domain-containing protein" evidence="2">
    <location>
        <begin position="18"/>
        <end position="511"/>
    </location>
</feature>
<feature type="region of interest" description="Disordered" evidence="1">
    <location>
        <begin position="476"/>
        <end position="511"/>
    </location>
</feature>
<dbReference type="Proteomes" id="UP000479710">
    <property type="component" value="Unassembled WGS sequence"/>
</dbReference>
<sequence>MALWLKLLLSVVLPVAALVAVAFFVYRRRSSSCNAPPELPESVAGGGVVGGGGGGDPAASPGLGKLNIRYNATSGRAGLRFQQLHRHHHHVHVDVRHRGGGAQQGPFQWADHPRLVTEAAENGWAQFVFAVAPPRTRSASSSPLWGLCPACDSGTSRDMADAAWEVPVGSSERMQAVRLNPVTAAAAATASTKKWLPGSIPSPLRGGDQDAGNSNTLCLARMSLPLPGPPLAGSPFPQDAYFEITIIYLNTRRPEWSASRASRRGRDGSSESDRVKLITFAPDAGKNATQETRASTKVDDHQDKQRHTVMSIGLVAAFAAPSRPSLAGTYGSSIGFHSNGAVYLDGMKLVYESEKSSWAGVDKVVGCGYEPAKRKVFFTVDGQLVHAVSCNADAFSSPMYPLLASSFDVMALVNLGQGKFRYAPANARRTANPCFLRAVSAGDDGRSGGSLGLDFDDSGDLFSMGRVDSGWLETASRMSKSRKDNGGNGVGSASAGDPDADSDLFEISLRD</sequence>
<evidence type="ECO:0000256" key="2">
    <source>
        <dbReference type="SAM" id="SignalP"/>
    </source>
</evidence>
<dbReference type="Gene3D" id="2.60.120.920">
    <property type="match status" value="1"/>
</dbReference>
<feature type="signal peptide" evidence="2">
    <location>
        <begin position="1"/>
        <end position="17"/>
    </location>
</feature>
<keyword evidence="4" id="KW-1185">Reference proteome</keyword>
<keyword evidence="2" id="KW-0732">Signal</keyword>
<accession>A0A6G1E1V1</accession>
<evidence type="ECO:0000256" key="1">
    <source>
        <dbReference type="SAM" id="MobiDB-lite"/>
    </source>
</evidence>
<reference evidence="3 4" key="1">
    <citation type="submission" date="2019-11" db="EMBL/GenBank/DDBJ databases">
        <title>Whole genome sequence of Oryza granulata.</title>
        <authorList>
            <person name="Li W."/>
        </authorList>
    </citation>
    <scope>NUCLEOTIDE SEQUENCE [LARGE SCALE GENOMIC DNA]</scope>
    <source>
        <strain evidence="4">cv. Menghai</strain>
        <tissue evidence="3">Leaf</tissue>
    </source>
</reference>
<dbReference type="CDD" id="cd12885">
    <property type="entry name" value="SPRY_RanBP_like"/>
    <property type="match status" value="1"/>
</dbReference>
<gene>
    <name evidence="3" type="ORF">E2562_026058</name>
</gene>
<name>A0A6G1E1V1_9ORYZ</name>
<dbReference type="InterPro" id="IPR044736">
    <property type="entry name" value="Gid1/RanBPM/SPLA_SPRY"/>
</dbReference>
<comment type="caution">
    <text evidence="3">The sequence shown here is derived from an EMBL/GenBank/DDBJ whole genome shotgun (WGS) entry which is preliminary data.</text>
</comment>
<protein>
    <recommendedName>
        <fullName evidence="5">SPRY domain-containing protein</fullName>
    </recommendedName>
</protein>